<proteinExistence type="predicted"/>
<dbReference type="WBParaSite" id="PTRK_0000216800.1">
    <property type="protein sequence ID" value="PTRK_0000216800.1"/>
    <property type="gene ID" value="PTRK_0000216800"/>
</dbReference>
<evidence type="ECO:0000313" key="1">
    <source>
        <dbReference type="Proteomes" id="UP000038045"/>
    </source>
</evidence>
<accession>A0A0N4Z564</accession>
<dbReference type="AlphaFoldDB" id="A0A0N4Z564"/>
<organism evidence="1 2">
    <name type="scientific">Parastrongyloides trichosuri</name>
    <name type="common">Possum-specific nematode worm</name>
    <dbReference type="NCBI Taxonomy" id="131310"/>
    <lineage>
        <taxon>Eukaryota</taxon>
        <taxon>Metazoa</taxon>
        <taxon>Ecdysozoa</taxon>
        <taxon>Nematoda</taxon>
        <taxon>Chromadorea</taxon>
        <taxon>Rhabditida</taxon>
        <taxon>Tylenchina</taxon>
        <taxon>Panagrolaimomorpha</taxon>
        <taxon>Strongyloidoidea</taxon>
        <taxon>Strongyloididae</taxon>
        <taxon>Parastrongyloides</taxon>
    </lineage>
</organism>
<keyword evidence="1" id="KW-1185">Reference proteome</keyword>
<dbReference type="Proteomes" id="UP000038045">
    <property type="component" value="Unplaced"/>
</dbReference>
<reference evidence="2" key="1">
    <citation type="submission" date="2017-02" db="UniProtKB">
        <authorList>
            <consortium name="WormBaseParasite"/>
        </authorList>
    </citation>
    <scope>IDENTIFICATION</scope>
</reference>
<name>A0A0N4Z564_PARTI</name>
<evidence type="ECO:0000313" key="2">
    <source>
        <dbReference type="WBParaSite" id="PTRK_0000216800.1"/>
    </source>
</evidence>
<sequence length="446" mass="51356">MESVTKSSKISISEEPLYANYGVPDEDKVDIKYFIDNFNGATKLTYIKVDKSDPDDEKTFECVEFFEMSPEEFVKSGMINHVVNDIEKDTTIENGITTYSKDIMNKLSITMEEEVIGENILDNNNIQNIPKITITSEDKEFSFSDNDMNDNYNNNNVIEYATIIADKVCTNAFNFDETFVEEIILQKNGDIEETPLSPIVEESSGDEYYLGGSHRLNNDIDKKSLSNNYSSPPIETPTFYDYQEIVNNNNMTNKYNEDKMMINKSKEKSIKSSTVIRDQVRRNIIHDFDESSYDFDERYAAAILRQHESFHTPRESLSSEVSLNDGDKIKTVITLKNDGFSDILNVNHCVDCILERTLKANPFYHAEPERLSMRCSKCKPCERHLKEAILKETNIIPKEISFENHDCLCEDICREIDCSICENKIPLCQNLEHERNCADVSFCFKN</sequence>
<protein>
    <submittedName>
        <fullName evidence="2">TNFR-Cys domain-containing protein</fullName>
    </submittedName>
</protein>